<comment type="cofactor">
    <cofactor evidence="1">
        <name>Mg(2+)</name>
        <dbReference type="ChEBI" id="CHEBI:18420"/>
    </cofactor>
</comment>
<dbReference type="Gene3D" id="3.40.50.1000">
    <property type="entry name" value="HAD superfamily/HAD-like"/>
    <property type="match status" value="1"/>
</dbReference>
<reference evidence="11 12" key="1">
    <citation type="submission" date="2019-03" db="EMBL/GenBank/DDBJ databases">
        <authorList>
            <person name="Gaulin E."/>
            <person name="Dumas B."/>
        </authorList>
    </citation>
    <scope>NUCLEOTIDE SEQUENCE [LARGE SCALE GENOMIC DNA]</scope>
    <source>
        <strain evidence="11">CBS 568.67</strain>
    </source>
</reference>
<keyword evidence="8" id="KW-0718">Serine biosynthesis</keyword>
<dbReference type="InterPro" id="IPR050582">
    <property type="entry name" value="HAD-like_SerB"/>
</dbReference>
<dbReference type="Pfam" id="PF00702">
    <property type="entry name" value="Hydrolase"/>
    <property type="match status" value="1"/>
</dbReference>
<dbReference type="GO" id="GO:0036424">
    <property type="term" value="F:L-phosphoserine phosphatase activity"/>
    <property type="evidence" value="ECO:0007669"/>
    <property type="project" value="TreeGrafter"/>
</dbReference>
<feature type="region of interest" description="Disordered" evidence="9">
    <location>
        <begin position="425"/>
        <end position="444"/>
    </location>
</feature>
<evidence type="ECO:0000256" key="5">
    <source>
        <dbReference type="ARBA" id="ARBA00022723"/>
    </source>
</evidence>
<keyword evidence="5" id="KW-0479">Metal-binding</keyword>
<organism evidence="11 12">
    <name type="scientific">Aphanomyces stellatus</name>
    <dbReference type="NCBI Taxonomy" id="120398"/>
    <lineage>
        <taxon>Eukaryota</taxon>
        <taxon>Sar</taxon>
        <taxon>Stramenopiles</taxon>
        <taxon>Oomycota</taxon>
        <taxon>Saprolegniomycetes</taxon>
        <taxon>Saprolegniales</taxon>
        <taxon>Verrucalvaceae</taxon>
        <taxon>Aphanomyces</taxon>
    </lineage>
</organism>
<dbReference type="OrthoDB" id="27226at2759"/>
<evidence type="ECO:0000313" key="10">
    <source>
        <dbReference type="EMBL" id="KAF0692960.1"/>
    </source>
</evidence>
<evidence type="ECO:0000256" key="9">
    <source>
        <dbReference type="SAM" id="MobiDB-lite"/>
    </source>
</evidence>
<name>A0A485L5F1_9STRA</name>
<dbReference type="PANTHER" id="PTHR43344">
    <property type="entry name" value="PHOSPHOSERINE PHOSPHATASE"/>
    <property type="match status" value="1"/>
</dbReference>
<dbReference type="GO" id="GO:0006564">
    <property type="term" value="P:L-serine biosynthetic process"/>
    <property type="evidence" value="ECO:0007669"/>
    <property type="project" value="UniProtKB-KW"/>
</dbReference>
<dbReference type="AlphaFoldDB" id="A0A485L5F1"/>
<keyword evidence="4" id="KW-0028">Amino-acid biosynthesis</keyword>
<gene>
    <name evidence="11" type="primary">Aste57867_16006</name>
    <name evidence="10" type="ORF">As57867_015950</name>
    <name evidence="11" type="ORF">ASTE57867_16006</name>
</gene>
<dbReference type="SUPFAM" id="SSF56784">
    <property type="entry name" value="HAD-like"/>
    <property type="match status" value="1"/>
</dbReference>
<dbReference type="GO" id="GO:0000287">
    <property type="term" value="F:magnesium ion binding"/>
    <property type="evidence" value="ECO:0007669"/>
    <property type="project" value="TreeGrafter"/>
</dbReference>
<dbReference type="Gene3D" id="1.10.150.210">
    <property type="entry name" value="Phosphoserine phosphatase, domain 2"/>
    <property type="match status" value="1"/>
</dbReference>
<sequence>MARTLLTSRVGIFSRGLHKMHASTLVRATWKRAQAVCFDVDSTVCCEEGIDVLAAHCGQGKRVAEWTTRAMNGGVKFEDALAARLDIIRPSRQDVEDCLRAHPPKLTTGIATLIKGLHARDIDVYFVSGGFRLMISPVASQLNVPEANIFANTIHFDAATGAYAGFDANEMTSRDGGKPRVLDMLKKKHGYDTIVMVGDGVTDMQAKPPADLFVGFGGVVERDIVKQHADWFVKDFMELRIGTAMATTVCSLKLFDVCHCSACQIVMSNASLPVPTLQCIQTLKTWSIRCQWEATDGVSAYTLDLYVCRTPKHESVVGTFDSFPVDPGVKAYTGVLSCEITPVHPHLTVVHGYILQLRGTTAMGETLMSPRTCLFRRIDSDLDAKDVVFAAQHAGMRSLHDLLMQYPFHPDVAARVAAAIVRTLHRPPDERNDSSSDDDDEYDHGALRDADVLSDVVDVLFRRMESFAGHVDLQRWGIRAGSLLLLPFVAAPTSAFAGLHSATTTFVQLVLKAMAKFAANSAVVLWGSQDLAALLVQQRQYVSVLAERGGIEVCVDAMRRHADNLSVQRWIGQVLLLCLFWDVRLQDAAKNEGLLLHCNTVLDQDSSAVGGGGPLVDILTCLRFMLEAIGKVHPGNSDLLLSRYDDGTTASIVSTEAVPNAVSGKQRHHAAITITRFFRYILSAKRTDMEAGSSFLAVIKAALAREHADNNASDGE</sequence>
<evidence type="ECO:0000256" key="3">
    <source>
        <dbReference type="ARBA" id="ARBA00012640"/>
    </source>
</evidence>
<evidence type="ECO:0000256" key="7">
    <source>
        <dbReference type="ARBA" id="ARBA00022842"/>
    </source>
</evidence>
<dbReference type="EC" id="3.1.3.3" evidence="3"/>
<dbReference type="EMBL" id="CAADRA010005805">
    <property type="protein sequence ID" value="VFT92791.1"/>
    <property type="molecule type" value="Genomic_DNA"/>
</dbReference>
<dbReference type="Proteomes" id="UP000332933">
    <property type="component" value="Unassembled WGS sequence"/>
</dbReference>
<evidence type="ECO:0000313" key="11">
    <source>
        <dbReference type="EMBL" id="VFT92791.1"/>
    </source>
</evidence>
<dbReference type="InterPro" id="IPR036412">
    <property type="entry name" value="HAD-like_sf"/>
</dbReference>
<dbReference type="InterPro" id="IPR023214">
    <property type="entry name" value="HAD_sf"/>
</dbReference>
<dbReference type="GO" id="GO:0005737">
    <property type="term" value="C:cytoplasm"/>
    <property type="evidence" value="ECO:0007669"/>
    <property type="project" value="TreeGrafter"/>
</dbReference>
<reference evidence="10" key="2">
    <citation type="submission" date="2019-06" db="EMBL/GenBank/DDBJ databases">
        <title>Genomics analysis of Aphanomyces spp. identifies a new class of oomycete effector associated with host adaptation.</title>
        <authorList>
            <person name="Gaulin E."/>
        </authorList>
    </citation>
    <scope>NUCLEOTIDE SEQUENCE</scope>
    <source>
        <strain evidence="10">CBS 578.67</strain>
    </source>
</reference>
<keyword evidence="6" id="KW-0378">Hydrolase</keyword>
<dbReference type="CDD" id="cd04309">
    <property type="entry name" value="HAD_PSP_eu"/>
    <property type="match status" value="1"/>
</dbReference>
<comment type="pathway">
    <text evidence="2">Amino-acid biosynthesis; L-serine biosynthesis; L-serine from 3-phospho-D-glycerate: step 3/3.</text>
</comment>
<evidence type="ECO:0000256" key="4">
    <source>
        <dbReference type="ARBA" id="ARBA00022605"/>
    </source>
</evidence>
<dbReference type="PANTHER" id="PTHR43344:SF2">
    <property type="entry name" value="PHOSPHOSERINE PHOSPHATASE"/>
    <property type="match status" value="1"/>
</dbReference>
<keyword evidence="7" id="KW-0460">Magnesium</keyword>
<proteinExistence type="predicted"/>
<protein>
    <recommendedName>
        <fullName evidence="3">phosphoserine phosphatase</fullName>
        <ecNumber evidence="3">3.1.3.3</ecNumber>
    </recommendedName>
</protein>
<accession>A0A485L5F1</accession>
<evidence type="ECO:0000256" key="6">
    <source>
        <dbReference type="ARBA" id="ARBA00022801"/>
    </source>
</evidence>
<evidence type="ECO:0000256" key="2">
    <source>
        <dbReference type="ARBA" id="ARBA00005135"/>
    </source>
</evidence>
<dbReference type="FunFam" id="1.10.150.210:FF:000003">
    <property type="entry name" value="Phosphoserine phosphatase SerB"/>
    <property type="match status" value="1"/>
</dbReference>
<evidence type="ECO:0000256" key="1">
    <source>
        <dbReference type="ARBA" id="ARBA00001946"/>
    </source>
</evidence>
<evidence type="ECO:0000256" key="8">
    <source>
        <dbReference type="ARBA" id="ARBA00023299"/>
    </source>
</evidence>
<dbReference type="NCBIfam" id="TIGR01488">
    <property type="entry name" value="HAD-SF-IB"/>
    <property type="match status" value="1"/>
</dbReference>
<keyword evidence="12" id="KW-1185">Reference proteome</keyword>
<dbReference type="EMBL" id="VJMH01005784">
    <property type="protein sequence ID" value="KAF0692960.1"/>
    <property type="molecule type" value="Genomic_DNA"/>
</dbReference>
<evidence type="ECO:0000313" key="12">
    <source>
        <dbReference type="Proteomes" id="UP000332933"/>
    </source>
</evidence>